<name>A0AC61R7M0_9FIRM</name>
<keyword evidence="1" id="KW-0456">Lyase</keyword>
<evidence type="ECO:0000313" key="1">
    <source>
        <dbReference type="EMBL" id="TGY66135.1"/>
    </source>
</evidence>
<gene>
    <name evidence="1" type="primary">trpC</name>
    <name evidence="1" type="ORF">E5336_05590</name>
</gene>
<comment type="caution">
    <text evidence="1">The sequence shown here is derived from an EMBL/GenBank/DDBJ whole genome shotgun (WGS) entry which is preliminary data.</text>
</comment>
<accession>A0AC61R7M0</accession>
<organism evidence="1 2">
    <name type="scientific">Dubosiella muris</name>
    <dbReference type="NCBI Taxonomy" id="3038133"/>
    <lineage>
        <taxon>Bacteria</taxon>
        <taxon>Bacillati</taxon>
        <taxon>Bacillota</taxon>
        <taxon>Erysipelotrichia</taxon>
        <taxon>Erysipelotrichales</taxon>
        <taxon>Erysipelotrichaceae</taxon>
        <taxon>Dubosiella</taxon>
    </lineage>
</organism>
<dbReference type="Proteomes" id="UP000308836">
    <property type="component" value="Unassembled WGS sequence"/>
</dbReference>
<dbReference type="EMBL" id="SRYG01000009">
    <property type="protein sequence ID" value="TGY66135.1"/>
    <property type="molecule type" value="Genomic_DNA"/>
</dbReference>
<protein>
    <submittedName>
        <fullName evidence="1">Indole-3-glycerol phosphate synthase TrpC</fullName>
        <ecNumber evidence="1">4.1.1.48</ecNumber>
    </submittedName>
</protein>
<sequence>MADLLQTIAQSTRERIAREKERVPLEQLKARPIPAHPSLYEALKAEPLAFLCEVKKASPSKGVIAPVFDPVRIAKAYEEAGASAISCLTEPAYFQGSDAALEAICQAVDVPVLRKDFVVDEYMIVQAAVMGAAGVLLIVELLTPDELRRAIALANQLGMDPLVEVRTEAQLHMALQCGARLLGVNNRDLRDFHVDLSRAPRLRTLVKNEDIVFVAESGYRTREQIEMLEKAGVDAVLIGETLMRAPDKRAMLTALKGETRCG</sequence>
<reference evidence="1" key="1">
    <citation type="submission" date="2019-04" db="EMBL/GenBank/DDBJ databases">
        <title>Microbes associate with the intestines of laboratory mice.</title>
        <authorList>
            <person name="Navarre W."/>
            <person name="Wong E."/>
            <person name="Huang K."/>
            <person name="Tropini C."/>
            <person name="Ng K."/>
            <person name="Yu B."/>
        </authorList>
    </citation>
    <scope>NUCLEOTIDE SEQUENCE</scope>
    <source>
        <strain evidence="1">NM09_H32</strain>
    </source>
</reference>
<dbReference type="EC" id="4.1.1.48" evidence="1"/>
<proteinExistence type="predicted"/>
<keyword evidence="2" id="KW-1185">Reference proteome</keyword>
<evidence type="ECO:0000313" key="2">
    <source>
        <dbReference type="Proteomes" id="UP000308836"/>
    </source>
</evidence>